<evidence type="ECO:0000259" key="7">
    <source>
        <dbReference type="PROSITE" id="PS50043"/>
    </source>
</evidence>
<dbReference type="Pfam" id="PF00196">
    <property type="entry name" value="GerE"/>
    <property type="match status" value="1"/>
</dbReference>
<feature type="domain" description="Response regulatory" evidence="8">
    <location>
        <begin position="4"/>
        <end position="119"/>
    </location>
</feature>
<evidence type="ECO:0000256" key="4">
    <source>
        <dbReference type="ARBA" id="ARBA00023125"/>
    </source>
</evidence>
<dbReference type="SMART" id="SM00421">
    <property type="entry name" value="HTH_LUXR"/>
    <property type="match status" value="1"/>
</dbReference>
<dbReference type="Gene3D" id="3.40.50.2300">
    <property type="match status" value="1"/>
</dbReference>
<keyword evidence="2" id="KW-0902">Two-component regulatory system</keyword>
<evidence type="ECO:0000256" key="3">
    <source>
        <dbReference type="ARBA" id="ARBA00023015"/>
    </source>
</evidence>
<dbReference type="InterPro" id="IPR001789">
    <property type="entry name" value="Sig_transdc_resp-reg_receiver"/>
</dbReference>
<evidence type="ECO:0000313" key="10">
    <source>
        <dbReference type="Proteomes" id="UP000663918"/>
    </source>
</evidence>
<sequence>MTRSVVIIDDDADVLESLEAVFASAGYAVRAFASADAFLAVIETVAPACIVTDLRMPGMDGLDLVRTLQGCPQKSWPIIVLSGHADVADAVAAMRAGAVDFLTKPAPPRKLLEIVDALSVDLVTRSSRTDLAERYATLSPREREVVELIALGATSKTAALALGLSPRTVDIFRGRILRKMGVENVTALAAALTGLVGMTARDQLD</sequence>
<evidence type="ECO:0000256" key="5">
    <source>
        <dbReference type="ARBA" id="ARBA00023163"/>
    </source>
</evidence>
<dbReference type="PANTHER" id="PTHR43214:SF44">
    <property type="entry name" value="TWO-COMPONENT RESPONSE REGULATOR"/>
    <property type="match status" value="1"/>
</dbReference>
<dbReference type="PROSITE" id="PS50110">
    <property type="entry name" value="RESPONSE_REGULATORY"/>
    <property type="match status" value="1"/>
</dbReference>
<keyword evidence="4" id="KW-0238">DNA-binding</keyword>
<dbReference type="SUPFAM" id="SSF46894">
    <property type="entry name" value="C-terminal effector domain of the bipartite response regulators"/>
    <property type="match status" value="1"/>
</dbReference>
<evidence type="ECO:0000259" key="8">
    <source>
        <dbReference type="PROSITE" id="PS50110"/>
    </source>
</evidence>
<evidence type="ECO:0000313" key="9">
    <source>
        <dbReference type="EMBL" id="QTC92216.1"/>
    </source>
</evidence>
<dbReference type="PANTHER" id="PTHR43214">
    <property type="entry name" value="TWO-COMPONENT RESPONSE REGULATOR"/>
    <property type="match status" value="1"/>
</dbReference>
<proteinExistence type="predicted"/>
<dbReference type="InterPro" id="IPR011006">
    <property type="entry name" value="CheY-like_superfamily"/>
</dbReference>
<dbReference type="GO" id="GO:0000160">
    <property type="term" value="P:phosphorelay signal transduction system"/>
    <property type="evidence" value="ECO:0007669"/>
    <property type="project" value="UniProtKB-KW"/>
</dbReference>
<evidence type="ECO:0000256" key="6">
    <source>
        <dbReference type="PROSITE-ProRule" id="PRU00169"/>
    </source>
</evidence>
<dbReference type="Proteomes" id="UP000663918">
    <property type="component" value="Chromosome"/>
</dbReference>
<keyword evidence="1 6" id="KW-0597">Phosphoprotein</keyword>
<evidence type="ECO:0000256" key="2">
    <source>
        <dbReference type="ARBA" id="ARBA00023012"/>
    </source>
</evidence>
<protein>
    <submittedName>
        <fullName evidence="9">Response regulator transcription factor</fullName>
    </submittedName>
</protein>
<reference evidence="9" key="1">
    <citation type="submission" date="2020-09" db="EMBL/GenBank/DDBJ databases">
        <title>Brevundimonas sp. LVF2 isolated from a puddle in Goettingen, Germany.</title>
        <authorList>
            <person name="Friedrich I."/>
            <person name="Klassen A."/>
            <person name="Hannes N."/>
            <person name="Schneider D."/>
            <person name="Hertel R."/>
            <person name="Daniel R."/>
        </authorList>
    </citation>
    <scope>NUCLEOTIDE SEQUENCE</scope>
    <source>
        <strain evidence="9">LVF2</strain>
    </source>
</reference>
<dbReference type="InterPro" id="IPR016032">
    <property type="entry name" value="Sig_transdc_resp-reg_C-effctor"/>
</dbReference>
<dbReference type="KEGG" id="bgoe:IFJ75_04750"/>
<dbReference type="InterPro" id="IPR000792">
    <property type="entry name" value="Tscrpt_reg_LuxR_C"/>
</dbReference>
<accession>A0A975GW45</accession>
<dbReference type="FunFam" id="3.40.50.2300:FF:000018">
    <property type="entry name" value="DNA-binding transcriptional regulator NtrC"/>
    <property type="match status" value="1"/>
</dbReference>
<dbReference type="CDD" id="cd06170">
    <property type="entry name" value="LuxR_C_like"/>
    <property type="match status" value="1"/>
</dbReference>
<evidence type="ECO:0000256" key="1">
    <source>
        <dbReference type="ARBA" id="ARBA00022553"/>
    </source>
</evidence>
<organism evidence="9 10">
    <name type="scientific">Brevundimonas goettingensis</name>
    <dbReference type="NCBI Taxonomy" id="2774190"/>
    <lineage>
        <taxon>Bacteria</taxon>
        <taxon>Pseudomonadati</taxon>
        <taxon>Pseudomonadota</taxon>
        <taxon>Alphaproteobacteria</taxon>
        <taxon>Caulobacterales</taxon>
        <taxon>Caulobacteraceae</taxon>
        <taxon>Brevundimonas</taxon>
    </lineage>
</organism>
<dbReference type="EMBL" id="CP062222">
    <property type="protein sequence ID" value="QTC92216.1"/>
    <property type="molecule type" value="Genomic_DNA"/>
</dbReference>
<dbReference type="SUPFAM" id="SSF52172">
    <property type="entry name" value="CheY-like"/>
    <property type="match status" value="1"/>
</dbReference>
<dbReference type="AlphaFoldDB" id="A0A975GW45"/>
<dbReference type="SMART" id="SM00448">
    <property type="entry name" value="REC"/>
    <property type="match status" value="1"/>
</dbReference>
<dbReference type="InterPro" id="IPR039420">
    <property type="entry name" value="WalR-like"/>
</dbReference>
<feature type="domain" description="HTH luxR-type" evidence="7">
    <location>
        <begin position="131"/>
        <end position="196"/>
    </location>
</feature>
<name>A0A975GW45_9CAUL</name>
<dbReference type="GO" id="GO:0006355">
    <property type="term" value="P:regulation of DNA-templated transcription"/>
    <property type="evidence" value="ECO:0007669"/>
    <property type="project" value="InterPro"/>
</dbReference>
<dbReference type="PRINTS" id="PR00038">
    <property type="entry name" value="HTHLUXR"/>
</dbReference>
<keyword evidence="5" id="KW-0804">Transcription</keyword>
<feature type="modified residue" description="4-aspartylphosphate" evidence="6">
    <location>
        <position position="53"/>
    </location>
</feature>
<dbReference type="Gene3D" id="1.10.10.10">
    <property type="entry name" value="Winged helix-like DNA-binding domain superfamily/Winged helix DNA-binding domain"/>
    <property type="match status" value="1"/>
</dbReference>
<keyword evidence="10" id="KW-1185">Reference proteome</keyword>
<dbReference type="InterPro" id="IPR036388">
    <property type="entry name" value="WH-like_DNA-bd_sf"/>
</dbReference>
<dbReference type="RefSeq" id="WP_207931496.1">
    <property type="nucleotide sequence ID" value="NZ_CP062222.1"/>
</dbReference>
<gene>
    <name evidence="9" type="ORF">IFJ75_04750</name>
</gene>
<keyword evidence="3" id="KW-0805">Transcription regulation</keyword>
<dbReference type="GO" id="GO:0003677">
    <property type="term" value="F:DNA binding"/>
    <property type="evidence" value="ECO:0007669"/>
    <property type="project" value="UniProtKB-KW"/>
</dbReference>
<dbReference type="Pfam" id="PF00072">
    <property type="entry name" value="Response_reg"/>
    <property type="match status" value="1"/>
</dbReference>
<dbReference type="PROSITE" id="PS50043">
    <property type="entry name" value="HTH_LUXR_2"/>
    <property type="match status" value="1"/>
</dbReference>